<dbReference type="PRINTS" id="PR00153">
    <property type="entry name" value="CSAPPISMRASE"/>
</dbReference>
<evidence type="ECO:0000256" key="5">
    <source>
        <dbReference type="SAM" id="MobiDB-lite"/>
    </source>
</evidence>
<feature type="domain" description="PPIase cyclophilin-type" evidence="6">
    <location>
        <begin position="28"/>
        <end position="191"/>
    </location>
</feature>
<comment type="function">
    <text evidence="4">PPIases accelerate the folding of proteins. It catalyzes the cis-trans isomerization of proline imidic peptide bonds in oligopeptides.</text>
</comment>
<evidence type="ECO:0000313" key="7">
    <source>
        <dbReference type="EMBL" id="AIL32038.1"/>
    </source>
</evidence>
<dbReference type="GO" id="GO:0003755">
    <property type="term" value="F:peptidyl-prolyl cis-trans isomerase activity"/>
    <property type="evidence" value="ECO:0007669"/>
    <property type="project" value="UniProtKB-UniRule"/>
</dbReference>
<dbReference type="EC" id="5.2.1.8" evidence="4"/>
<evidence type="ECO:0000256" key="3">
    <source>
        <dbReference type="ARBA" id="ARBA00023235"/>
    </source>
</evidence>
<dbReference type="RefSeq" id="WP_038497997.1">
    <property type="nucleotide sequence ID" value="NZ_AFWK01000054.1"/>
</dbReference>
<feature type="signal peptide" evidence="4">
    <location>
        <begin position="1"/>
        <end position="21"/>
    </location>
</feature>
<dbReference type="PROSITE" id="PS00170">
    <property type="entry name" value="CSA_PPIASE_1"/>
    <property type="match status" value="1"/>
</dbReference>
<dbReference type="eggNOG" id="COG0652">
    <property type="taxonomic scope" value="Bacteria"/>
</dbReference>
<keyword evidence="2 4" id="KW-0697">Rotamase</keyword>
<feature type="chain" id="PRO_5006512593" description="Peptidyl-prolyl cis-trans isomerase" evidence="4">
    <location>
        <begin position="22"/>
        <end position="193"/>
    </location>
</feature>
<evidence type="ECO:0000256" key="4">
    <source>
        <dbReference type="RuleBase" id="RU363019"/>
    </source>
</evidence>
<evidence type="ECO:0000313" key="8">
    <source>
        <dbReference type="Proteomes" id="UP000028945"/>
    </source>
</evidence>
<evidence type="ECO:0000256" key="2">
    <source>
        <dbReference type="ARBA" id="ARBA00023110"/>
    </source>
</evidence>
<dbReference type="InterPro" id="IPR002130">
    <property type="entry name" value="Cyclophilin-type_PPIase_dom"/>
</dbReference>
<keyword evidence="8" id="KW-1185">Reference proteome</keyword>
<organism evidence="7 8">
    <name type="scientific">Basilea psittacipulmonis DSM 24701</name>
    <dbReference type="NCBI Taxonomy" id="1072685"/>
    <lineage>
        <taxon>Bacteria</taxon>
        <taxon>Pseudomonadati</taxon>
        <taxon>Pseudomonadota</taxon>
        <taxon>Betaproteobacteria</taxon>
        <taxon>Burkholderiales</taxon>
        <taxon>Alcaligenaceae</taxon>
        <taxon>Basilea</taxon>
    </lineage>
</organism>
<dbReference type="InterPro" id="IPR044665">
    <property type="entry name" value="E_coli_cyclophilin_A-like"/>
</dbReference>
<sequence>MRKLLASVLISTSLFSPLAHAAIPATIHTNMGDIHISLFDKKAPVTVENFIRYAKEGFYDNTLFHRVIPDFVIQGGGMTQSDANEELQPKNPTHPPIINESKDGTPNLKYTIAMARFEDPDSARAQFFINVANNDMLNYKNNNRDFGYTVFAKVQEDSHDVVDKIEKVKTRTLGPFSNVPVTPVVITGVTIGN</sequence>
<keyword evidence="3 4" id="KW-0413">Isomerase</keyword>
<evidence type="ECO:0000256" key="1">
    <source>
        <dbReference type="ARBA" id="ARBA00007365"/>
    </source>
</evidence>
<reference evidence="7 8" key="1">
    <citation type="journal article" date="2014" name="BMC Genomics">
        <title>A genomic perspective on a new bacterial genus and species from the Alcaligenaceae family, Basilea psittacipulmonis.</title>
        <authorList>
            <person name="Whiteson K.L."/>
            <person name="Hernandez D."/>
            <person name="Lazarevic V."/>
            <person name="Gaia N."/>
            <person name="Farinelli L."/>
            <person name="Francois P."/>
            <person name="Pilo P."/>
            <person name="Frey J."/>
            <person name="Schrenzel J."/>
        </authorList>
    </citation>
    <scope>NUCLEOTIDE SEQUENCE [LARGE SCALE GENOMIC DNA]</scope>
    <source>
        <strain evidence="7 8">DSM 24701</strain>
    </source>
</reference>
<name>A0A077DFU0_9BURK</name>
<dbReference type="Pfam" id="PF00160">
    <property type="entry name" value="Pro_isomerase"/>
    <property type="match status" value="1"/>
</dbReference>
<dbReference type="HOGENOM" id="CLU_012062_16_9_4"/>
<dbReference type="EMBL" id="CP009238">
    <property type="protein sequence ID" value="AIL32038.1"/>
    <property type="molecule type" value="Genomic_DNA"/>
</dbReference>
<dbReference type="KEGG" id="bpsi:IX83_00685"/>
<dbReference type="Proteomes" id="UP000028945">
    <property type="component" value="Chromosome"/>
</dbReference>
<evidence type="ECO:0000259" key="6">
    <source>
        <dbReference type="PROSITE" id="PS50072"/>
    </source>
</evidence>
<dbReference type="OrthoDB" id="9807797at2"/>
<gene>
    <name evidence="7" type="ORF">IX83_00685</name>
</gene>
<dbReference type="AlphaFoldDB" id="A0A077DFU0"/>
<keyword evidence="4" id="KW-0732">Signal</keyword>
<dbReference type="GO" id="GO:0006457">
    <property type="term" value="P:protein folding"/>
    <property type="evidence" value="ECO:0007669"/>
    <property type="project" value="InterPro"/>
</dbReference>
<dbReference type="PANTHER" id="PTHR43246">
    <property type="entry name" value="PEPTIDYL-PROLYL CIS-TRANS ISOMERASE CYP38, CHLOROPLASTIC"/>
    <property type="match status" value="1"/>
</dbReference>
<dbReference type="InterPro" id="IPR029000">
    <property type="entry name" value="Cyclophilin-like_dom_sf"/>
</dbReference>
<proteinExistence type="inferred from homology"/>
<accession>A0A077DFU0</accession>
<dbReference type="PROSITE" id="PS50072">
    <property type="entry name" value="CSA_PPIASE_2"/>
    <property type="match status" value="1"/>
</dbReference>
<dbReference type="Gene3D" id="2.40.100.10">
    <property type="entry name" value="Cyclophilin-like"/>
    <property type="match status" value="1"/>
</dbReference>
<comment type="similarity">
    <text evidence="1 4">Belongs to the cyclophilin-type PPIase family.</text>
</comment>
<protein>
    <recommendedName>
        <fullName evidence="4">Peptidyl-prolyl cis-trans isomerase</fullName>
        <shortName evidence="4">PPIase</shortName>
        <ecNumber evidence="4">5.2.1.8</ecNumber>
    </recommendedName>
</protein>
<dbReference type="SUPFAM" id="SSF50891">
    <property type="entry name" value="Cyclophilin-like"/>
    <property type="match status" value="1"/>
</dbReference>
<comment type="catalytic activity">
    <reaction evidence="4">
        <text>[protein]-peptidylproline (omega=180) = [protein]-peptidylproline (omega=0)</text>
        <dbReference type="Rhea" id="RHEA:16237"/>
        <dbReference type="Rhea" id="RHEA-COMP:10747"/>
        <dbReference type="Rhea" id="RHEA-COMP:10748"/>
        <dbReference type="ChEBI" id="CHEBI:83833"/>
        <dbReference type="ChEBI" id="CHEBI:83834"/>
        <dbReference type="EC" id="5.2.1.8"/>
    </reaction>
</comment>
<dbReference type="InterPro" id="IPR020892">
    <property type="entry name" value="Cyclophilin-type_PPIase_CS"/>
</dbReference>
<feature type="region of interest" description="Disordered" evidence="5">
    <location>
        <begin position="79"/>
        <end position="102"/>
    </location>
</feature>
<dbReference type="STRING" id="1072685.IX83_00685"/>